<dbReference type="EMBL" id="JAEUAO010000001">
    <property type="protein sequence ID" value="MBW9063097.1"/>
    <property type="molecule type" value="Genomic_DNA"/>
</dbReference>
<reference evidence="3 4" key="1">
    <citation type="journal article" date="2021" name="MBio">
        <title>Poor Competitiveness of Bradyrhizobium in Pigeon Pea Root Colonization in Indian Soils.</title>
        <authorList>
            <person name="Chalasani D."/>
            <person name="Basu A."/>
            <person name="Pullabhotla S.V.S.R.N."/>
            <person name="Jorrin B."/>
            <person name="Neal A.L."/>
            <person name="Poole P.S."/>
            <person name="Podile A.R."/>
            <person name="Tkacz A."/>
        </authorList>
    </citation>
    <scope>NUCLEOTIDE SEQUENCE [LARGE SCALE GENOMIC DNA]</scope>
    <source>
        <strain evidence="3 4">HU44</strain>
    </source>
</reference>
<dbReference type="RefSeq" id="WP_220371091.1">
    <property type="nucleotide sequence ID" value="NZ_JAEUAO010000001.1"/>
</dbReference>
<feature type="region of interest" description="Disordered" evidence="1">
    <location>
        <begin position="40"/>
        <end position="61"/>
    </location>
</feature>
<comment type="caution">
    <text evidence="3">The sequence shown here is derived from an EMBL/GenBank/DDBJ whole genome shotgun (WGS) entry which is preliminary data.</text>
</comment>
<accession>A0ABS7H777</accession>
<evidence type="ECO:0000313" key="4">
    <source>
        <dbReference type="Proteomes" id="UP000757604"/>
    </source>
</evidence>
<evidence type="ECO:0000256" key="2">
    <source>
        <dbReference type="SAM" id="SignalP"/>
    </source>
</evidence>
<feature type="chain" id="PRO_5046661222" evidence="2">
    <location>
        <begin position="22"/>
        <end position="61"/>
    </location>
</feature>
<evidence type="ECO:0000256" key="1">
    <source>
        <dbReference type="SAM" id="MobiDB-lite"/>
    </source>
</evidence>
<protein>
    <submittedName>
        <fullName evidence="3">Uncharacterized protein</fullName>
    </submittedName>
</protein>
<dbReference type="Proteomes" id="UP000757604">
    <property type="component" value="Unassembled WGS sequence"/>
</dbReference>
<keyword evidence="2" id="KW-0732">Signal</keyword>
<name>A0ABS7H777_9HYPH</name>
<organism evidence="3 4">
    <name type="scientific">Rhizobium herbae</name>
    <dbReference type="NCBI Taxonomy" id="508661"/>
    <lineage>
        <taxon>Bacteria</taxon>
        <taxon>Pseudomonadati</taxon>
        <taxon>Pseudomonadota</taxon>
        <taxon>Alphaproteobacteria</taxon>
        <taxon>Hyphomicrobiales</taxon>
        <taxon>Rhizobiaceae</taxon>
        <taxon>Rhizobium/Agrobacterium group</taxon>
        <taxon>Rhizobium</taxon>
    </lineage>
</organism>
<feature type="signal peptide" evidence="2">
    <location>
        <begin position="1"/>
        <end position="21"/>
    </location>
</feature>
<sequence>MRILMVTVAIMALAAAPCAWDTDPREASAIGALVGGPMASPGQAQAMSRPGTPIALDGALK</sequence>
<proteinExistence type="predicted"/>
<gene>
    <name evidence="3" type="ORF">JNB71_07180</name>
</gene>
<keyword evidence="4" id="KW-1185">Reference proteome</keyword>
<evidence type="ECO:0000313" key="3">
    <source>
        <dbReference type="EMBL" id="MBW9063097.1"/>
    </source>
</evidence>